<dbReference type="GO" id="GO:0046872">
    <property type="term" value="F:metal ion binding"/>
    <property type="evidence" value="ECO:0007669"/>
    <property type="project" value="UniProtKB-KW"/>
</dbReference>
<keyword evidence="4" id="KW-0862">Zinc</keyword>
<evidence type="ECO:0000256" key="1">
    <source>
        <dbReference type="ARBA" id="ARBA00001947"/>
    </source>
</evidence>
<dbReference type="AlphaFoldDB" id="A0A1D9LN03"/>
<dbReference type="GeneID" id="68843955"/>
<proteinExistence type="inferred from homology"/>
<organism evidence="6 7">
    <name type="scientific">Chromobacterium vaccinii</name>
    <dbReference type="NCBI Taxonomy" id="1108595"/>
    <lineage>
        <taxon>Bacteria</taxon>
        <taxon>Pseudomonadati</taxon>
        <taxon>Pseudomonadota</taxon>
        <taxon>Betaproteobacteria</taxon>
        <taxon>Neisseriales</taxon>
        <taxon>Chromobacteriaceae</taxon>
        <taxon>Chromobacterium</taxon>
    </lineage>
</organism>
<name>A0A1D9LN03_9NEIS</name>
<evidence type="ECO:0000256" key="3">
    <source>
        <dbReference type="ARBA" id="ARBA00022801"/>
    </source>
</evidence>
<comment type="cofactor">
    <cofactor evidence="1">
        <name>Zn(2+)</name>
        <dbReference type="ChEBI" id="CHEBI:29105"/>
    </cofactor>
</comment>
<dbReference type="Pfam" id="PF18089">
    <property type="entry name" value="DAPG_hydrolase"/>
    <property type="match status" value="1"/>
</dbReference>
<dbReference type="GO" id="GO:0016787">
    <property type="term" value="F:hydrolase activity"/>
    <property type="evidence" value="ECO:0007669"/>
    <property type="project" value="UniProtKB-KW"/>
</dbReference>
<keyword evidence="3 6" id="KW-0378">Hydrolase</keyword>
<dbReference type="STRING" id="1108595.BKX93_22425"/>
<comment type="similarity">
    <text evidence="5">Belongs to the DAPG/phloretin hydrolase family.</text>
</comment>
<dbReference type="EMBL" id="CP017707">
    <property type="protein sequence ID" value="AOZ52493.1"/>
    <property type="molecule type" value="Genomic_DNA"/>
</dbReference>
<dbReference type="Proteomes" id="UP000178776">
    <property type="component" value="Chromosome"/>
</dbReference>
<gene>
    <name evidence="6" type="ORF">BKX93_22425</name>
</gene>
<evidence type="ECO:0000256" key="4">
    <source>
        <dbReference type="ARBA" id="ARBA00022833"/>
    </source>
</evidence>
<dbReference type="InterPro" id="IPR041526">
    <property type="entry name" value="DAPG_hydrolase"/>
</dbReference>
<evidence type="ECO:0000256" key="2">
    <source>
        <dbReference type="ARBA" id="ARBA00022723"/>
    </source>
</evidence>
<dbReference type="KEGG" id="cvc:BKX93_22425"/>
<evidence type="ECO:0000313" key="6">
    <source>
        <dbReference type="EMBL" id="AOZ52493.1"/>
    </source>
</evidence>
<sequence length="223" mass="25199">MNAQNRISSHDELLSPRPLPLETGIRRLDDGRLLVAVRTELPGCAGRMVEWWFKFFETTQHIRWWHPHDHHRMHGWDQHWRRGESYVGACVRAEESLGDFPPVAAVLKFHEPADFFTADALAQARREQAVSGLVCARIAFGDEPRLAADGDPLDGEMIHLARDKPQGAVLRSRFVLGGESPVPDELGLGLMQHCYNEFSSLARFLPSLYYGEHANGEKGPLAW</sequence>
<keyword evidence="2" id="KW-0479">Metal-binding</keyword>
<dbReference type="RefSeq" id="WP_046156779.1">
    <property type="nucleotide sequence ID" value="NZ_CP017707.1"/>
</dbReference>
<evidence type="ECO:0000313" key="7">
    <source>
        <dbReference type="Proteomes" id="UP000178776"/>
    </source>
</evidence>
<protein>
    <submittedName>
        <fullName evidence="6">Hydrolase</fullName>
    </submittedName>
</protein>
<accession>A0A1D9LN03</accession>
<reference evidence="6 7" key="1">
    <citation type="submission" date="2016-10" db="EMBL/GenBank/DDBJ databases">
        <title>Chromobacterium muskegensis sp. nov., an insecticidal bacterium isolated from Sphagnum bogs.</title>
        <authorList>
            <person name="Sparks M.E."/>
            <person name="Blackburn M.B."/>
            <person name="Gundersen-Rindal D.E."/>
            <person name="Mitchell A."/>
            <person name="Farrar R."/>
            <person name="Kuhar D."/>
        </authorList>
    </citation>
    <scope>NUCLEOTIDE SEQUENCE [LARGE SCALE GENOMIC DNA]</scope>
    <source>
        <strain evidence="6 7">21-1</strain>
    </source>
</reference>
<evidence type="ECO:0000256" key="5">
    <source>
        <dbReference type="ARBA" id="ARBA00023459"/>
    </source>
</evidence>